<dbReference type="SUPFAM" id="SSF53756">
    <property type="entry name" value="UDP-Glycosyltransferase/glycogen phosphorylase"/>
    <property type="match status" value="1"/>
</dbReference>
<dbReference type="InterPro" id="IPR001296">
    <property type="entry name" value="Glyco_trans_1"/>
</dbReference>
<accession>A0ABM5ZX86</accession>
<dbReference type="CDD" id="cd03811">
    <property type="entry name" value="GT4_GT28_WabH-like"/>
    <property type="match status" value="1"/>
</dbReference>
<evidence type="ECO:0000313" key="3">
    <source>
        <dbReference type="EMBL" id="AMT96750.1"/>
    </source>
</evidence>
<feature type="domain" description="Glycosyl transferase family 1" evidence="1">
    <location>
        <begin position="205"/>
        <end position="351"/>
    </location>
</feature>
<evidence type="ECO:0000259" key="1">
    <source>
        <dbReference type="Pfam" id="PF00534"/>
    </source>
</evidence>
<evidence type="ECO:0000259" key="2">
    <source>
        <dbReference type="Pfam" id="PF13439"/>
    </source>
</evidence>
<gene>
    <name evidence="3" type="ORF">A3K91_1144</name>
</gene>
<dbReference type="InterPro" id="IPR028098">
    <property type="entry name" value="Glyco_trans_4-like_N"/>
</dbReference>
<dbReference type="Gene3D" id="3.40.50.2000">
    <property type="entry name" value="Glycogen Phosphorylase B"/>
    <property type="match status" value="2"/>
</dbReference>
<protein>
    <submittedName>
        <fullName evidence="3">Glycosyl transferase family 1</fullName>
    </submittedName>
</protein>
<feature type="domain" description="Glycosyltransferase subfamily 4-like N-terminal" evidence="2">
    <location>
        <begin position="30"/>
        <end position="193"/>
    </location>
</feature>
<organism evidence="3 4">
    <name type="scientific">Psychrobacter alimentarius</name>
    <dbReference type="NCBI Taxonomy" id="261164"/>
    <lineage>
        <taxon>Bacteria</taxon>
        <taxon>Pseudomonadati</taxon>
        <taxon>Pseudomonadota</taxon>
        <taxon>Gammaproteobacteria</taxon>
        <taxon>Moraxellales</taxon>
        <taxon>Moraxellaceae</taxon>
        <taxon>Psychrobacter</taxon>
    </lineage>
</organism>
<dbReference type="RefSeq" id="WP_062844404.1">
    <property type="nucleotide sequence ID" value="NZ_CP014945.1"/>
</dbReference>
<dbReference type="Pfam" id="PF13439">
    <property type="entry name" value="Glyco_transf_4"/>
    <property type="match status" value="1"/>
</dbReference>
<dbReference type="GeneID" id="33059741"/>
<keyword evidence="3" id="KW-0808">Transferase</keyword>
<reference evidence="3 4" key="1">
    <citation type="submission" date="2016-03" db="EMBL/GenBank/DDBJ databases">
        <title>Genome sequencing of Psychrobacter alimentarius PAMC 27889.</title>
        <authorList>
            <person name="Lee J."/>
            <person name="Kim O.-S."/>
        </authorList>
    </citation>
    <scope>NUCLEOTIDE SEQUENCE [LARGE SCALE GENOMIC DNA]</scope>
    <source>
        <strain evidence="3 4">PAMC 27889</strain>
    </source>
</reference>
<name>A0ABM5ZX86_9GAMM</name>
<keyword evidence="4" id="KW-1185">Reference proteome</keyword>
<evidence type="ECO:0000313" key="4">
    <source>
        <dbReference type="Proteomes" id="UP000076104"/>
    </source>
</evidence>
<dbReference type="Pfam" id="PF00534">
    <property type="entry name" value="Glycos_transf_1"/>
    <property type="match status" value="1"/>
</dbReference>
<dbReference type="Proteomes" id="UP000076104">
    <property type="component" value="Chromosome"/>
</dbReference>
<dbReference type="GO" id="GO:0016740">
    <property type="term" value="F:transferase activity"/>
    <property type="evidence" value="ECO:0007669"/>
    <property type="project" value="UniProtKB-KW"/>
</dbReference>
<sequence length="382" mass="43215">MINKLIKITENAHKKNKKKVLLVINCLQGGGAERVVLTLGQGFYDLGYEVHVLRFKPRIDYDLNPNLNYHLLNFKRFKLIPKLERRDKVFAFVVDRYISKNIGRTDLILSNLDRADSILSNSKLPNIFYVIHNTVSLLYKFDDTGADHELRSKMMEIYSKHPCVCVSKGAERDFVESFGNITPTIAIHNPIDRDGIKKLADAFVPDYQNYIIHVGSFKEAKRHDILLRAYAQTDQSMPLLLLGKGKLKDEIEQLVVELNLEEKVVFLGFQENPFPYIKHATFKVLTSDWEGFALVIAESLVLGTPVISTDCQSGPSELLPENNLMPLGDIDAIAAKLSLAMKNPQQFHAEFNEALLPVTIAQKYLTFATDLEVKSVLNPATI</sequence>
<proteinExistence type="predicted"/>
<dbReference type="EMBL" id="CP014945">
    <property type="protein sequence ID" value="AMT96750.1"/>
    <property type="molecule type" value="Genomic_DNA"/>
</dbReference>
<dbReference type="PANTHER" id="PTHR12526">
    <property type="entry name" value="GLYCOSYLTRANSFERASE"/>
    <property type="match status" value="1"/>
</dbReference>